<evidence type="ECO:0000313" key="3">
    <source>
        <dbReference type="Proteomes" id="UP001066276"/>
    </source>
</evidence>
<accession>A0AAV7U8J8</accession>
<dbReference type="EMBL" id="JANPWB010000005">
    <property type="protein sequence ID" value="KAJ1185232.1"/>
    <property type="molecule type" value="Genomic_DNA"/>
</dbReference>
<name>A0AAV7U8J8_PLEWA</name>
<sequence>MEESETSLPRLQVAVGTPSAWRKRFPVAGETPEHIRDAEDGKGEPRGQPREGVVGETEDVCKEAEEVVPRTETEERSVEFQEEGAEGGATEKNRPDQERPEASHGPGGSWLTKLCGSAKEEDNERLMSKLGLVTVAECYYMTAPLGPKNKNVQPVSK</sequence>
<evidence type="ECO:0000256" key="1">
    <source>
        <dbReference type="SAM" id="MobiDB-lite"/>
    </source>
</evidence>
<gene>
    <name evidence="2" type="ORF">NDU88_002026</name>
</gene>
<feature type="region of interest" description="Disordered" evidence="1">
    <location>
        <begin position="1"/>
        <end position="122"/>
    </location>
</feature>
<proteinExistence type="predicted"/>
<dbReference type="Proteomes" id="UP001066276">
    <property type="component" value="Chromosome 3_1"/>
</dbReference>
<protein>
    <submittedName>
        <fullName evidence="2">Uncharacterized protein</fullName>
    </submittedName>
</protein>
<reference evidence="2" key="1">
    <citation type="journal article" date="2022" name="bioRxiv">
        <title>Sequencing and chromosome-scale assembly of the giantPleurodeles waltlgenome.</title>
        <authorList>
            <person name="Brown T."/>
            <person name="Elewa A."/>
            <person name="Iarovenko S."/>
            <person name="Subramanian E."/>
            <person name="Araus A.J."/>
            <person name="Petzold A."/>
            <person name="Susuki M."/>
            <person name="Suzuki K.-i.T."/>
            <person name="Hayashi T."/>
            <person name="Toyoda A."/>
            <person name="Oliveira C."/>
            <person name="Osipova E."/>
            <person name="Leigh N.D."/>
            <person name="Simon A."/>
            <person name="Yun M.H."/>
        </authorList>
    </citation>
    <scope>NUCLEOTIDE SEQUENCE</scope>
    <source>
        <strain evidence="2">20211129_DDA</strain>
        <tissue evidence="2">Liver</tissue>
    </source>
</reference>
<feature type="compositionally biased region" description="Basic and acidic residues" evidence="1">
    <location>
        <begin position="59"/>
        <end position="79"/>
    </location>
</feature>
<organism evidence="2 3">
    <name type="scientific">Pleurodeles waltl</name>
    <name type="common">Iberian ribbed newt</name>
    <dbReference type="NCBI Taxonomy" id="8319"/>
    <lineage>
        <taxon>Eukaryota</taxon>
        <taxon>Metazoa</taxon>
        <taxon>Chordata</taxon>
        <taxon>Craniata</taxon>
        <taxon>Vertebrata</taxon>
        <taxon>Euteleostomi</taxon>
        <taxon>Amphibia</taxon>
        <taxon>Batrachia</taxon>
        <taxon>Caudata</taxon>
        <taxon>Salamandroidea</taxon>
        <taxon>Salamandridae</taxon>
        <taxon>Pleurodelinae</taxon>
        <taxon>Pleurodeles</taxon>
    </lineage>
</organism>
<evidence type="ECO:0000313" key="2">
    <source>
        <dbReference type="EMBL" id="KAJ1185232.1"/>
    </source>
</evidence>
<feature type="compositionally biased region" description="Basic and acidic residues" evidence="1">
    <location>
        <begin position="89"/>
        <end position="102"/>
    </location>
</feature>
<keyword evidence="3" id="KW-1185">Reference proteome</keyword>
<feature type="compositionally biased region" description="Basic and acidic residues" evidence="1">
    <location>
        <begin position="31"/>
        <end position="49"/>
    </location>
</feature>
<comment type="caution">
    <text evidence="2">The sequence shown here is derived from an EMBL/GenBank/DDBJ whole genome shotgun (WGS) entry which is preliminary data.</text>
</comment>
<dbReference type="AlphaFoldDB" id="A0AAV7U8J8"/>